<organism evidence="1 2">
    <name type="scientific">Lactobacillus bombicola</name>
    <dbReference type="NCBI Taxonomy" id="1505723"/>
    <lineage>
        <taxon>Bacteria</taxon>
        <taxon>Bacillati</taxon>
        <taxon>Bacillota</taxon>
        <taxon>Bacilli</taxon>
        <taxon>Lactobacillales</taxon>
        <taxon>Lactobacillaceae</taxon>
        <taxon>Lactobacillus</taxon>
    </lineage>
</organism>
<proteinExistence type="predicted"/>
<dbReference type="CDD" id="cd07516">
    <property type="entry name" value="HAD_Pase"/>
    <property type="match status" value="1"/>
</dbReference>
<dbReference type="SFLD" id="SFLDG01140">
    <property type="entry name" value="C2.B:_Phosphomannomutase_and_P"/>
    <property type="match status" value="1"/>
</dbReference>
<dbReference type="SFLD" id="SFLDS00003">
    <property type="entry name" value="Haloacid_Dehalogenase"/>
    <property type="match status" value="1"/>
</dbReference>
<dbReference type="GO" id="GO:0016791">
    <property type="term" value="F:phosphatase activity"/>
    <property type="evidence" value="ECO:0007669"/>
    <property type="project" value="TreeGrafter"/>
</dbReference>
<dbReference type="STRING" id="1505723.SAMN04487792_0984"/>
<dbReference type="NCBIfam" id="TIGR01484">
    <property type="entry name" value="HAD-SF-IIB"/>
    <property type="match status" value="1"/>
</dbReference>
<dbReference type="EMBL" id="FOMN01000004">
    <property type="protein sequence ID" value="SFD46516.1"/>
    <property type="molecule type" value="Genomic_DNA"/>
</dbReference>
<sequence length="270" mass="29882">MIRLVAIDVDDTLLNSHGVLLESTKTVIKRAISQQVKVVLCSGRPLAGVKHFLAELGITTDNQYVITFNGAVIESVTGRKLAESGLEFSTYKEIDRYSNKHDIAYNIVDADSQIITSNHNVSWVTVVQAWENRAGLLIRTPTELGETAQVIKAVFADEKDKLDQVEKEIIKKFGQKNYVVRAADNFLEVMHQDVNKGNALKILSKKLNISANEIMAIGDERNDIPMFNFAGISVVMANGSAAAKEYADYVTESNDENGIEQAFNKFVLSK</sequence>
<dbReference type="SUPFAM" id="SSF56784">
    <property type="entry name" value="HAD-like"/>
    <property type="match status" value="1"/>
</dbReference>
<evidence type="ECO:0000313" key="2">
    <source>
        <dbReference type="Proteomes" id="UP000199599"/>
    </source>
</evidence>
<dbReference type="InterPro" id="IPR023214">
    <property type="entry name" value="HAD_sf"/>
</dbReference>
<evidence type="ECO:0008006" key="3">
    <source>
        <dbReference type="Google" id="ProtNLM"/>
    </source>
</evidence>
<dbReference type="GO" id="GO:0005829">
    <property type="term" value="C:cytosol"/>
    <property type="evidence" value="ECO:0007669"/>
    <property type="project" value="TreeGrafter"/>
</dbReference>
<dbReference type="GO" id="GO:0000287">
    <property type="term" value="F:magnesium ion binding"/>
    <property type="evidence" value="ECO:0007669"/>
    <property type="project" value="TreeGrafter"/>
</dbReference>
<dbReference type="InterPro" id="IPR006379">
    <property type="entry name" value="HAD-SF_hydro_IIB"/>
</dbReference>
<dbReference type="InterPro" id="IPR000150">
    <property type="entry name" value="Cof"/>
</dbReference>
<dbReference type="NCBIfam" id="TIGR00099">
    <property type="entry name" value="Cof-subfamily"/>
    <property type="match status" value="1"/>
</dbReference>
<evidence type="ECO:0000313" key="1">
    <source>
        <dbReference type="EMBL" id="SFD46516.1"/>
    </source>
</evidence>
<dbReference type="Gene3D" id="3.30.1240.10">
    <property type="match status" value="1"/>
</dbReference>
<dbReference type="AlphaFoldDB" id="A0A1I1SJA3"/>
<dbReference type="Proteomes" id="UP000199599">
    <property type="component" value="Unassembled WGS sequence"/>
</dbReference>
<dbReference type="InterPro" id="IPR036412">
    <property type="entry name" value="HAD-like_sf"/>
</dbReference>
<dbReference type="RefSeq" id="WP_090093174.1">
    <property type="nucleotide sequence ID" value="NZ_CBCRVU010000001.1"/>
</dbReference>
<dbReference type="Gene3D" id="3.40.50.1000">
    <property type="entry name" value="HAD superfamily/HAD-like"/>
    <property type="match status" value="1"/>
</dbReference>
<protein>
    <recommendedName>
        <fullName evidence="3">Cof-type HAD-IIB family hydrolase</fullName>
    </recommendedName>
</protein>
<name>A0A1I1SJA3_9LACO</name>
<dbReference type="PANTHER" id="PTHR10000:SF8">
    <property type="entry name" value="HAD SUPERFAMILY HYDROLASE-LIKE, TYPE 3"/>
    <property type="match status" value="1"/>
</dbReference>
<dbReference type="PANTHER" id="PTHR10000">
    <property type="entry name" value="PHOSPHOSERINE PHOSPHATASE"/>
    <property type="match status" value="1"/>
</dbReference>
<gene>
    <name evidence="1" type="ORF">SAMN04487792_0984</name>
</gene>
<dbReference type="Pfam" id="PF08282">
    <property type="entry name" value="Hydrolase_3"/>
    <property type="match status" value="1"/>
</dbReference>
<dbReference type="SFLD" id="SFLDG01144">
    <property type="entry name" value="C2.B.4:_PGP_Like"/>
    <property type="match status" value="1"/>
</dbReference>
<reference evidence="2" key="1">
    <citation type="submission" date="2016-10" db="EMBL/GenBank/DDBJ databases">
        <authorList>
            <person name="Varghese N."/>
            <person name="Submissions S."/>
        </authorList>
    </citation>
    <scope>NUCLEOTIDE SEQUENCE [LARGE SCALE GENOMIC DNA]</scope>
    <source>
        <strain evidence="2">R-53102</strain>
    </source>
</reference>
<accession>A0A1I1SJA3</accession>